<dbReference type="InterPro" id="IPR037217">
    <property type="entry name" value="Trp/Indoleamine_2_3_dOase-like"/>
</dbReference>
<keyword evidence="2" id="KW-0560">Oxidoreductase</keyword>
<sequence>MLEWSGALCELDGVCRNPRRQGVIFERPRPAGGNQRGCGEQPGVAADTSRTATPMSRYSEYVGADQILDLGFVVSADAAGASAKADELHFKRIHMESELSLAQVLTDMHCAVDFLKPQTDVQKARFHLDRTAGIIKGMEAKLNLLRPPYFTQERFEEFRDLLAPASGAQSASFARVRHFLGLEGTESPIYKQFINAVAGHGTSIPVVLRSPASPLYEVAHALLGVATAYESWAWSHYQNMRLVVGEKKEGTAGTLGADFLKGRMVAPFPELWSAIGVKKGV</sequence>
<dbReference type="EMBL" id="AP005645">
    <property type="protein sequence ID" value="BAC75378.1"/>
    <property type="molecule type" value="Genomic_DNA"/>
</dbReference>
<dbReference type="eggNOG" id="COG3483">
    <property type="taxonomic scope" value="Bacteria"/>
</dbReference>
<evidence type="ECO:0000313" key="2">
    <source>
        <dbReference type="EMBL" id="BAC75378.1"/>
    </source>
</evidence>
<keyword evidence="2" id="KW-0223">Dioxygenase</keyword>
<dbReference type="Proteomes" id="UP000000428">
    <property type="component" value="Plasmid SAP1"/>
</dbReference>
<dbReference type="PANTHER" id="PTHR10138:SF0">
    <property type="entry name" value="TRYPTOPHAN 2,3-DIOXYGENASE"/>
    <property type="match status" value="1"/>
</dbReference>
<keyword evidence="3" id="KW-1185">Reference proteome</keyword>
<evidence type="ECO:0000313" key="3">
    <source>
        <dbReference type="Proteomes" id="UP000000428"/>
    </source>
</evidence>
<feature type="region of interest" description="Disordered" evidence="1">
    <location>
        <begin position="26"/>
        <end position="50"/>
    </location>
</feature>
<organism evidence="2 3">
    <name type="scientific">Streptomyces avermitilis (strain ATCC 31267 / DSM 46492 / JCM 5070 / NBRC 14893 / NCIMB 12804 / NRRL 8165 / MA-4680)</name>
    <dbReference type="NCBI Taxonomy" id="227882"/>
    <lineage>
        <taxon>Bacteria</taxon>
        <taxon>Bacillati</taxon>
        <taxon>Actinomycetota</taxon>
        <taxon>Actinomycetes</taxon>
        <taxon>Kitasatosporales</taxon>
        <taxon>Streptomycetaceae</taxon>
        <taxon>Streptomyces</taxon>
    </lineage>
</organism>
<dbReference type="GO" id="GO:0019442">
    <property type="term" value="P:L-tryptophan catabolic process to acetyl-CoA"/>
    <property type="evidence" value="ECO:0007669"/>
    <property type="project" value="TreeGrafter"/>
</dbReference>
<dbReference type="GO" id="GO:0004833">
    <property type="term" value="F:L-tryptophan 2,3-dioxygenase activity"/>
    <property type="evidence" value="ECO:0007669"/>
    <property type="project" value="InterPro"/>
</dbReference>
<dbReference type="GO" id="GO:0046872">
    <property type="term" value="F:metal ion binding"/>
    <property type="evidence" value="ECO:0007669"/>
    <property type="project" value="InterPro"/>
</dbReference>
<geneLocation type="plasmid" evidence="2 3">
    <name>SAP1</name>
</geneLocation>
<dbReference type="InterPro" id="IPR004981">
    <property type="entry name" value="Trp_2_3_dOase"/>
</dbReference>
<reference evidence="2 3" key="2">
    <citation type="journal article" date="2003" name="Nat. Biotechnol.">
        <title>Complete genome sequence and comparative analysis of the industrial microorganism Streptomyces avermitilis.</title>
        <authorList>
            <person name="Ikeda H."/>
            <person name="Ishikawa J."/>
            <person name="Hanamoto A."/>
            <person name="Shinose M."/>
            <person name="Kikuchi H."/>
            <person name="Shiba T."/>
            <person name="Sakaki Y."/>
            <person name="Hattori M."/>
            <person name="Omura S."/>
        </authorList>
    </citation>
    <scope>NUCLEOTIDE SEQUENCE [LARGE SCALE GENOMIC DNA]</scope>
    <source>
        <strain evidence="3">ATCC 31267 / DSM 46492 / JCM 5070 / NBRC 14893 / NCIMB 12804 / NRRL 8165 / MA-4680</strain>
    </source>
</reference>
<protein>
    <submittedName>
        <fullName evidence="2">Dioxygenase</fullName>
    </submittedName>
</protein>
<gene>
    <name evidence="2" type="ORF">SAVERM_1p94</name>
</gene>
<dbReference type="KEGG" id="sma:SAVERM_1p94"/>
<dbReference type="GO" id="GO:0020037">
    <property type="term" value="F:heme binding"/>
    <property type="evidence" value="ECO:0007669"/>
    <property type="project" value="InterPro"/>
</dbReference>
<proteinExistence type="predicted"/>
<keyword evidence="2" id="KW-0614">Plasmid</keyword>
<name>Q82Y87_STRAW</name>
<reference evidence="3" key="1">
    <citation type="journal article" date="2001" name="Proc. Natl. Acad. Sci. U.S.A.">
        <title>Genome sequence of an industrial microorganism Streptomyces avermitilis: deducing the ability of producing secondary metabolites.</title>
        <authorList>
            <person name="Omura S."/>
            <person name="Ikeda H."/>
            <person name="Ishikawa J."/>
            <person name="Hanamoto A."/>
            <person name="Takahashi C."/>
            <person name="Shinose M."/>
            <person name="Takahashi Y."/>
            <person name="Horikawa H."/>
            <person name="Nakazawa H."/>
            <person name="Osonoe T."/>
            <person name="Kikuchi H."/>
            <person name="Shiba T."/>
            <person name="Sakaki Y."/>
            <person name="Hattori M."/>
        </authorList>
    </citation>
    <scope>NUCLEOTIDE SEQUENCE [LARGE SCALE GENOMIC DNA]</scope>
    <source>
        <strain evidence="3">ATCC 31267 / DSM 46492 / JCM 5070 / NBRC 14893 / NCIMB 12804 / NRRL 8165 / MA-4680</strain>
    </source>
</reference>
<dbReference type="SUPFAM" id="SSF140959">
    <property type="entry name" value="Indolic compounds 2,3-dioxygenase-like"/>
    <property type="match status" value="1"/>
</dbReference>
<dbReference type="PANTHER" id="PTHR10138">
    <property type="entry name" value="TRYPTOPHAN 2,3-DIOXYGENASE"/>
    <property type="match status" value="1"/>
</dbReference>
<accession>Q82Y87</accession>
<dbReference type="Gene3D" id="1.20.58.480">
    <property type="match status" value="2"/>
</dbReference>
<dbReference type="HOGENOM" id="CLU_990127_0_0_11"/>
<evidence type="ECO:0000256" key="1">
    <source>
        <dbReference type="SAM" id="MobiDB-lite"/>
    </source>
</evidence>
<dbReference type="AlphaFoldDB" id="Q82Y87"/>
<dbReference type="GO" id="GO:0019441">
    <property type="term" value="P:L-tryptophan catabolic process to kynurenine"/>
    <property type="evidence" value="ECO:0007669"/>
    <property type="project" value="InterPro"/>
</dbReference>
<dbReference type="Pfam" id="PF03301">
    <property type="entry name" value="Trp_dioxygenase"/>
    <property type="match status" value="1"/>
</dbReference>